<sequence>MSDELRRRLRGLPVFPEQLPELDLKSSPAQPGELFLDWLEQAISAGLLQPHAFSLATAAVTGAPSSRMLILKNLEQDRWYFATSRLSRKGLELAQNPQAAMNFYHAEPGRQVRVCGPVRLLSAEASAQDWQERPSSDGAKNPDWQLYALEALEVEFWQARHDRQHRRLIYRRDAPDAAWSSTPHS</sequence>
<feature type="binding site" evidence="4">
    <location>
        <position position="89"/>
    </location>
    <ligand>
        <name>FMN</name>
        <dbReference type="ChEBI" id="CHEBI:58210"/>
    </ligand>
</feature>
<feature type="binding site" evidence="4">
    <location>
        <position position="88"/>
    </location>
    <ligand>
        <name>FMN</name>
        <dbReference type="ChEBI" id="CHEBI:58210"/>
    </ligand>
</feature>
<dbReference type="AlphaFoldDB" id="A0A7Y9LQM8"/>
<evidence type="ECO:0000259" key="5">
    <source>
        <dbReference type="Pfam" id="PF01243"/>
    </source>
</evidence>
<dbReference type="Pfam" id="PF01243">
    <property type="entry name" value="PNPOx_N"/>
    <property type="match status" value="1"/>
</dbReference>
<gene>
    <name evidence="6" type="ORF">FHU41_000032</name>
</gene>
<dbReference type="GO" id="GO:0010181">
    <property type="term" value="F:FMN binding"/>
    <property type="evidence" value="ECO:0007669"/>
    <property type="project" value="InterPro"/>
</dbReference>
<dbReference type="InterPro" id="IPR000659">
    <property type="entry name" value="Pyridox_Oxase"/>
</dbReference>
<accession>A0A7Y9LQM8</accession>
<dbReference type="EMBL" id="JACBYQ010000001">
    <property type="protein sequence ID" value="NYE93811.1"/>
    <property type="molecule type" value="Genomic_DNA"/>
</dbReference>
<evidence type="ECO:0000256" key="4">
    <source>
        <dbReference type="PIRSR" id="PIRSR000190-2"/>
    </source>
</evidence>
<dbReference type="PANTHER" id="PTHR10851:SF0">
    <property type="entry name" value="PYRIDOXINE-5'-PHOSPHATE OXIDASE"/>
    <property type="match status" value="1"/>
</dbReference>
<comment type="caution">
    <text evidence="6">The sequence shown here is derived from an EMBL/GenBank/DDBJ whole genome shotgun (WGS) entry which is preliminary data.</text>
</comment>
<feature type="binding site" evidence="4">
    <location>
        <begin position="67"/>
        <end position="72"/>
    </location>
    <ligand>
        <name>FMN</name>
        <dbReference type="ChEBI" id="CHEBI:58210"/>
    </ligand>
</feature>
<comment type="cofactor">
    <cofactor evidence="4">
        <name>FMN</name>
        <dbReference type="ChEBI" id="CHEBI:58210"/>
    </cofactor>
    <text evidence="4">Binds 1 FMN per subunit.</text>
</comment>
<dbReference type="GO" id="GO:0004733">
    <property type="term" value="F:pyridoxamine phosphate oxidase activity"/>
    <property type="evidence" value="ECO:0007669"/>
    <property type="project" value="UniProtKB-EC"/>
</dbReference>
<dbReference type="PIRSF" id="PIRSF000190">
    <property type="entry name" value="Pyd_amn-ph_oxd"/>
    <property type="match status" value="1"/>
</dbReference>
<dbReference type="InterPro" id="IPR011576">
    <property type="entry name" value="Pyridox_Oxase_N"/>
</dbReference>
<keyword evidence="7" id="KW-1185">Reference proteome</keyword>
<keyword evidence="1" id="KW-0285">Flavoprotein</keyword>
<proteinExistence type="predicted"/>
<feature type="binding site" evidence="4">
    <location>
        <position position="111"/>
    </location>
    <ligand>
        <name>FMN</name>
        <dbReference type="ChEBI" id="CHEBI:58210"/>
    </ligand>
</feature>
<dbReference type="Gene3D" id="2.30.110.10">
    <property type="entry name" value="Electron Transport, Fmn-binding Protein, Chain A"/>
    <property type="match status" value="2"/>
</dbReference>
<keyword evidence="2 4" id="KW-0288">FMN</keyword>
<name>A0A7Y9LQM8_9MICC</name>
<keyword evidence="3 6" id="KW-0560">Oxidoreductase</keyword>
<evidence type="ECO:0000313" key="7">
    <source>
        <dbReference type="Proteomes" id="UP000521748"/>
    </source>
</evidence>
<dbReference type="SUPFAM" id="SSF50475">
    <property type="entry name" value="FMN-binding split barrel"/>
    <property type="match status" value="1"/>
</dbReference>
<dbReference type="RefSeq" id="WP_179387672.1">
    <property type="nucleotide sequence ID" value="NZ_JACBYQ010000001.1"/>
</dbReference>
<dbReference type="GO" id="GO:0008615">
    <property type="term" value="P:pyridoxine biosynthetic process"/>
    <property type="evidence" value="ECO:0007669"/>
    <property type="project" value="InterPro"/>
</dbReference>
<organism evidence="6 7">
    <name type="scientific">Psychromicrobium silvestre</name>
    <dbReference type="NCBI Taxonomy" id="1645614"/>
    <lineage>
        <taxon>Bacteria</taxon>
        <taxon>Bacillati</taxon>
        <taxon>Actinomycetota</taxon>
        <taxon>Actinomycetes</taxon>
        <taxon>Micrococcales</taxon>
        <taxon>Micrococcaceae</taxon>
        <taxon>Psychromicrobium</taxon>
    </lineage>
</organism>
<dbReference type="EC" id="1.4.3.5" evidence="6"/>
<feature type="domain" description="Pyridoxamine 5'-phosphate oxidase N-terminal" evidence="5">
    <location>
        <begin position="39"/>
        <end position="157"/>
    </location>
</feature>
<dbReference type="Proteomes" id="UP000521748">
    <property type="component" value="Unassembled WGS sequence"/>
</dbReference>
<reference evidence="6 7" key="1">
    <citation type="submission" date="2020-07" db="EMBL/GenBank/DDBJ databases">
        <title>Sequencing the genomes of 1000 actinobacteria strains.</title>
        <authorList>
            <person name="Klenk H.-P."/>
        </authorList>
    </citation>
    <scope>NUCLEOTIDE SEQUENCE [LARGE SCALE GENOMIC DNA]</scope>
    <source>
        <strain evidence="6 7">DSM 102047</strain>
    </source>
</reference>
<dbReference type="InterPro" id="IPR012349">
    <property type="entry name" value="Split_barrel_FMN-bd"/>
</dbReference>
<evidence type="ECO:0000256" key="2">
    <source>
        <dbReference type="ARBA" id="ARBA00022643"/>
    </source>
</evidence>
<dbReference type="PANTHER" id="PTHR10851">
    <property type="entry name" value="PYRIDOXINE-5-PHOSPHATE OXIDASE"/>
    <property type="match status" value="1"/>
</dbReference>
<evidence type="ECO:0000256" key="3">
    <source>
        <dbReference type="ARBA" id="ARBA00023002"/>
    </source>
</evidence>
<evidence type="ECO:0000313" key="6">
    <source>
        <dbReference type="EMBL" id="NYE93811.1"/>
    </source>
</evidence>
<protein>
    <submittedName>
        <fullName evidence="6">Pyridoxamine 5'-phosphate oxidase</fullName>
        <ecNumber evidence="6">1.4.3.5</ecNumber>
    </submittedName>
</protein>
<evidence type="ECO:0000256" key="1">
    <source>
        <dbReference type="ARBA" id="ARBA00022630"/>
    </source>
</evidence>